<feature type="domain" description="Laminin EGF-like" evidence="31">
    <location>
        <begin position="1035"/>
        <end position="1080"/>
    </location>
</feature>
<keyword evidence="4" id="KW-0272">Extracellular matrix</keyword>
<dbReference type="FunFam" id="2.10.25.10:FF:000051">
    <property type="entry name" value="Laminin subunit alpha 4"/>
    <property type="match status" value="1"/>
</dbReference>
<evidence type="ECO:0000259" key="30">
    <source>
        <dbReference type="PROSITE" id="PS50025"/>
    </source>
</evidence>
<evidence type="ECO:0000256" key="23">
    <source>
        <dbReference type="ARBA" id="ARBA00081478"/>
    </source>
</evidence>
<evidence type="ECO:0000256" key="5">
    <source>
        <dbReference type="ARBA" id="ARBA00022553"/>
    </source>
</evidence>
<feature type="disulfide bond" evidence="27">
    <location>
        <begin position="893"/>
        <end position="905"/>
    </location>
</feature>
<dbReference type="GO" id="GO:0030334">
    <property type="term" value="P:regulation of cell migration"/>
    <property type="evidence" value="ECO:0007669"/>
    <property type="project" value="InterPro"/>
</dbReference>
<dbReference type="GO" id="GO:0016020">
    <property type="term" value="C:membrane"/>
    <property type="evidence" value="ECO:0007669"/>
    <property type="project" value="Ensembl"/>
</dbReference>
<feature type="domain" description="Laminin EGF-like" evidence="31">
    <location>
        <begin position="840"/>
        <end position="892"/>
    </location>
</feature>
<dbReference type="GO" id="GO:0005608">
    <property type="term" value="C:laminin-3 complex"/>
    <property type="evidence" value="ECO:0007669"/>
    <property type="project" value="Ensembl"/>
</dbReference>
<feature type="domain" description="Laminin EGF-like" evidence="31">
    <location>
        <begin position="942"/>
        <end position="988"/>
    </location>
</feature>
<dbReference type="PROSITE" id="PS50027">
    <property type="entry name" value="EGF_LAM_2"/>
    <property type="match status" value="12"/>
</dbReference>
<keyword evidence="11 27" id="KW-1015">Disulfide bond</keyword>
<keyword evidence="6 29" id="KW-0732">Signal</keyword>
<feature type="disulfide bond" evidence="27">
    <location>
        <begin position="876"/>
        <end position="890"/>
    </location>
</feature>
<feature type="disulfide bond" evidence="27">
    <location>
        <begin position="1502"/>
        <end position="1519"/>
    </location>
</feature>
<feature type="domain" description="Laminin IV type A" evidence="32">
    <location>
        <begin position="514"/>
        <end position="699"/>
    </location>
</feature>
<dbReference type="InterPro" id="IPR013320">
    <property type="entry name" value="ConA-like_dom_sf"/>
</dbReference>
<evidence type="ECO:0000256" key="26">
    <source>
        <dbReference type="ARBA" id="ARBA00083678"/>
    </source>
</evidence>
<dbReference type="Pfam" id="PF06008">
    <property type="entry name" value="Laminin_I"/>
    <property type="match status" value="1"/>
</dbReference>
<dbReference type="InterPro" id="IPR008211">
    <property type="entry name" value="Laminin_N"/>
</dbReference>
<evidence type="ECO:0000256" key="8">
    <source>
        <dbReference type="ARBA" id="ARBA00022869"/>
    </source>
</evidence>
<comment type="subunit">
    <text evidence="14">Laminin is a complex glycoprotein, consisting of three different polypeptide chains (alpha, beta, gamma), which are bound to each other by disulfide bonds into a cross-shaped molecule comprising one long and three short arms with globules at each end. Alpha-2 is a subunit of laminin-2 (laminin-211 or merosin), laminin-4 (laminin-221 or S-merosin) and laminin-12 (laminin-213). Interacts with FBLN1, FBLN2 and NID2.</text>
</comment>
<keyword evidence="7" id="KW-0677">Repeat</keyword>
<dbReference type="GO" id="GO:0005201">
    <property type="term" value="F:extracellular matrix structural constituent"/>
    <property type="evidence" value="ECO:0007669"/>
    <property type="project" value="Ensembl"/>
</dbReference>
<dbReference type="Gene3D" id="2.60.120.200">
    <property type="match status" value="5"/>
</dbReference>
<feature type="domain" description="Laminin EGF-like" evidence="31">
    <location>
        <begin position="893"/>
        <end position="941"/>
    </location>
</feature>
<dbReference type="FunFam" id="2.10.25.10:FF:000065">
    <property type="entry name" value="Laminin subunit beta 1"/>
    <property type="match status" value="1"/>
</dbReference>
<dbReference type="InterPro" id="IPR001791">
    <property type="entry name" value="Laminin_G"/>
</dbReference>
<dbReference type="Pfam" id="PF00055">
    <property type="entry name" value="Laminin_N"/>
    <property type="match status" value="1"/>
</dbReference>
<feature type="domain" description="Laminin EGF-like" evidence="31">
    <location>
        <begin position="1394"/>
        <end position="1442"/>
    </location>
</feature>
<dbReference type="SUPFAM" id="SSF57196">
    <property type="entry name" value="EGF/Laminin"/>
    <property type="match status" value="14"/>
</dbReference>
<feature type="domain" description="Laminin EGF-like" evidence="31">
    <location>
        <begin position="733"/>
        <end position="781"/>
    </location>
</feature>
<dbReference type="FunFam" id="2.60.120.260:FF:000017">
    <property type="entry name" value="Laminin subunit alpha 2"/>
    <property type="match status" value="1"/>
</dbReference>
<feature type="disulfide bond" evidence="27">
    <location>
        <begin position="810"/>
        <end position="819"/>
    </location>
</feature>
<feature type="domain" description="Laminin G" evidence="30">
    <location>
        <begin position="2249"/>
        <end position="2421"/>
    </location>
</feature>
<dbReference type="SMART" id="SM00180">
    <property type="entry name" value="EGF_Lam"/>
    <property type="match status" value="16"/>
</dbReference>
<dbReference type="FunFam" id="2.10.25.10:FF:000454">
    <property type="entry name" value="Laminin subunit alpha 1"/>
    <property type="match status" value="1"/>
</dbReference>
<feature type="disulfide bond" evidence="27">
    <location>
        <begin position="895"/>
        <end position="912"/>
    </location>
</feature>
<comment type="subcellular location">
    <subcellularLocation>
        <location evidence="2">Secreted</location>
        <location evidence="2">Extracellular space</location>
        <location evidence="2">Extracellular matrix</location>
        <location evidence="2">Basement membrane</location>
    </subcellularLocation>
</comment>
<dbReference type="FunFam" id="2.60.120.200:FF:000098">
    <property type="entry name" value="Laminin subunit alpha 1"/>
    <property type="match status" value="1"/>
</dbReference>
<dbReference type="GO" id="GO:0060441">
    <property type="term" value="P:epithelial tube branching involved in lung morphogenesis"/>
    <property type="evidence" value="ECO:0007669"/>
    <property type="project" value="Ensembl"/>
</dbReference>
<dbReference type="Pfam" id="PF06009">
    <property type="entry name" value="Laminin_II"/>
    <property type="match status" value="1"/>
</dbReference>
<evidence type="ECO:0000256" key="15">
    <source>
        <dbReference type="ARBA" id="ARBA00065595"/>
    </source>
</evidence>
<evidence type="ECO:0000256" key="12">
    <source>
        <dbReference type="ARBA" id="ARBA00023180"/>
    </source>
</evidence>
<dbReference type="InterPro" id="IPR056863">
    <property type="entry name" value="LMN_ATRN_NET-like_EGF"/>
</dbReference>
<comment type="subunit">
    <text evidence="15">Laminin is a complex glycoprotein, consisting of three different polypeptide chains (alpha, beta, gamma), which are bound to each other by disulfide bonds into a cross-shaped molecule comprising one long and three short arms with globules at each end. Alpha-1 is a subunit of laminin-1 (laminin-111 or EHS laminin) and laminin-3 (laminin-121 or S-laminin).</text>
</comment>
<feature type="disulfide bond" evidence="27">
    <location>
        <begin position="914"/>
        <end position="923"/>
    </location>
</feature>
<evidence type="ECO:0000256" key="6">
    <source>
        <dbReference type="ARBA" id="ARBA00022729"/>
    </source>
</evidence>
<dbReference type="FunFam" id="2.10.25.10:FF:000242">
    <property type="entry name" value="Laminin subunit alpha 1"/>
    <property type="match status" value="1"/>
</dbReference>
<dbReference type="FunFam" id="2.10.25.10:FF:000128">
    <property type="entry name" value="laminin subunit alpha-2 isoform X1"/>
    <property type="match status" value="2"/>
</dbReference>
<dbReference type="PROSITE" id="PS50025">
    <property type="entry name" value="LAM_G_DOMAIN"/>
    <property type="match status" value="5"/>
</dbReference>
<feature type="domain" description="Laminin EGF-like" evidence="31">
    <location>
        <begin position="782"/>
        <end position="839"/>
    </location>
</feature>
<evidence type="ECO:0000256" key="21">
    <source>
        <dbReference type="ARBA" id="ARBA00079076"/>
    </source>
</evidence>
<dbReference type="Pfam" id="PF02210">
    <property type="entry name" value="Laminin_G_2"/>
    <property type="match status" value="1"/>
</dbReference>
<sequence length="2990" mass="329158">RSGDVVICLLFGFVLLGLFPAILNLANHAHVSTNATCGEKGPEMFCKLVEHVPGRPLRNAQCRICDNNSANPKEQHPISNAIDGTNNWWQSPSIQNGREYHWVTITLDLRQVFQVAYIIIKAANAPRPGNWILERSMDGTEFTPWQYYAISDTECLTRYNVIPRLGPPTYKRDDEVICTSYYSRLVPLEHGEIHTSLINGRPSADDPSPTLLEFTSARYIRLRLQRIRNLNADLMTLSHRDPKDVDPIVTRRYYYSIKDVSIGGMCICYGHARSCPLDETTKKLQCQCEHNTCGKSCNECCPGYHQTLWRPGTISAGNKCEKCNCHNKAEDCYYDQSVADKKGSINIHGQFIGGGVCINCSQHTTGINCEICADGYYRPHKVSPYEDNPCHPCQCDPFGSLSYDCVKDDDQGTRPGQCWCKGGYTGEKCDRCAFGYKGYPNCVHCNCSLVGSINDDPCTEPCLCKENVEGENCDRCKPGFYNLQERNPEGCTECFCFGVSDVCNSLAWPISQVSGMAGWLVTDIYASKSVQPQLGQLDGPHQISISNTAAVKTLTSPFYWSAPEPYLGNKLTVFGGYLKYTVSYDIPMESVDSDLVSSVDVIIKGNGQILCTRSEGLLLQPYEEYSNTVRLLPENFVDFNTKKAIDRDRLMTVLANMSHLLLRASYNIAKKAVYRLGSVSLDIANANFIDLSSAADVEHCECPQGYTGLSCESCLPGYYRVDGILFGGICQPCECNNHATECDIHGLCFACQHNTTGPSCDQCLPGFYGIPSRGMPEDCQLCACPLKTATNNFSPTCHLDSEGEVICDKCPPGYTGSRCERCANGYYGDPLVPGQLCIPCICNGNVDPLEDGHCDSRTGECLKCIRNTAGHHCEKCADGYYGDAVTAKNCRVCECHVNSSLSSICHHETGLCECKPNVTGQRCDTCLYGYYGLSTGFGCLPCNCSKSGSASEDCNDEGQCHCVPGVAGEKCDCCAHGFYAFQDGGCTPCDCAHTQNNCDPDSGHCICPPHTEGIKCELCKENFWGLDPVFGCKACNCSDVGSVSLQCDLLTAQCQCKHEFGGESCSRCALGYRDYPDCVPCDCDLSGTKPDKCDQSQGVCSCEEETGVCACKNNVFGLHCSECRAGSFALHANNPSGCIPCFCFGMSKGCSELEDYVRIPVTLALDQTILYVVSQSNLTGTVEGVFSQFPYILIDAPTVKQHLNTEPFYWKLPDQFQGDQLMAYGGKLKYTVAFYASDGIGTSNFEPQILMKGGRTSKLVIYVDTPAPENGVRSEEEIEMKEDFWKYFNSVSDKPVSRSDFMSVLSNIEYILVKASYGQGLQQSRISNISMETSVKADETYLGRDAAHLIEKCECPTGYAGLSCQDCALGYYREKQTDLNVKEPRFLIVPCVPCQCSNHSETCDPGTGKCLNCRDNTVGDHCSACAPGYYGKVAGSVSDCSLCACPRANPKSFSPTCVLKDDHDFLCDACLTGYEGQYCERCAPGYYGNPEMPGGSCQQCQCNPSGSMHNNCDHITGQCLCKQGVKGQLCDECEPRHLLVEKECVSCDDDCTGVLLNDLDNFDKTIFSVNLTGAALVPYGILSNLVNTTKRLKEFCGKAFTRRGGSRVQFLLRSLTDYSCLLLMVTNVLAEVAASLNETLGPDFPLSYSASQNLQEEISAMLEAMRRIHLLQLQHNATTELRAAERLLIRVQKDYQKSQQELEKLKKSVKHLLSNHKSRLQEAQDLVNEAHTNTNETKRLLPLIYNNLAEINDKKWNAQEDKDLTVTLVKEGQLLVGVAASLAKDNLEIHRDGLVLWNVKLRHHVDDLVMQMSARGALDLVYRAEDHAAELQRLADALDRGLSNVRNVSLNATNAVHTHSTIKSLIEKTGSMADDAYRAVTDPTDLPEGSLGSIGKEILRLSSKLLNEAKGLNKKNDGEFCWGILIFFIFCVFNAYVRYELRGRTPRGDPEGHKLKELAASANTTTVNGLSHMKAFSEKLLNTSSALSRINNTLQKTNELLIDSSEVAASAERKVKEVEAQASLLFDRLKPLKTLEENLSRNLSEIKELISQARKQAASIKVAVSADRDCIRAYQPQISSTNYNTITLNVKTTEPDNLLFYLGSSEKTDFMAVEMRRGKVAFLWDMGSGSTRLEYSDFQIDNNKWHRIYASRFGKTGTLSIEEMSSTQKPITKMATSPGKATILDVNKSTLMFIGGLGGQIKKSPAVKVTHFKGCMGEASLNSRPIGLWNYIEREGKCNGCFGSPQDEDTSFHFDGSGYSVVEKALRSTVTQIIMFFSTFSPNGLLLYLSSNGTRDFLSLELVDGKVRLSVDLGSGPLTLTTDNRYNNGTWYKISFSRNKKQGVLTVMDAYNLNYKETKQGESPGVASDLNRSDKEPIYIGGLPRSRPLRYRTYVGCIKNLEISRSTFDLLRNSYGVRKGCVLEPIRSISILNDGYIELLPKPLSPRSELMATFATKNSSGIILVGLSKRTEKRRRRQAHSPSFSIMLLDGHLAVHVNAGDRVNTRKVSIQSTNGTYSDGQEHSVILIRNKRIIAVQVDESNPVEMRLGPQAETSPMNISNLYIGGVPPGEGILGFKMIGSLYGCISNLIFNMESHSPDHPFEKTLPNSCEPLTPTHEDEIPKHVPDANQFGLAKGSHLLLPFNQSSIRRKLSVQLNLRTYAPSGLIFYMAHQNQVDYAALQLHGGQLYFLFDLGKGKAVAFHSAVISDGKWHTIKTDYVKRRAVITVDGQESASVNALGDGNMLDVEGKLYLGGLPLDYTARNIGNVTHSIPACIGNVMINSKQLDKQSPVSVLAVNKCYVTAQEGTFFDGSGFAVFVKEGYKVRSYVNVTFEFRTTAMNGVLLGISSAKVDAIGLEIVNGKVLFNVNNGAGRITATYEPQGTISLCDGKWHRLQANKSKHQIALIIDGNMVQADNPHLQSTSADTNNPIYVGGYPADTKQNCLTSKSNFRGCLRNLTLIKGRQVESYDFSRAFDLGGVFPHSCPGAEH</sequence>
<evidence type="ECO:0000256" key="2">
    <source>
        <dbReference type="ARBA" id="ARBA00004302"/>
    </source>
</evidence>
<keyword evidence="12" id="KW-0325">Glycoprotein</keyword>
<proteinExistence type="predicted"/>
<dbReference type="Pfam" id="PF00053">
    <property type="entry name" value="EGF_laminin"/>
    <property type="match status" value="13"/>
</dbReference>
<comment type="caution">
    <text evidence="27">Lacks conserved residue(s) required for the propagation of feature annotation.</text>
</comment>
<evidence type="ECO:0000256" key="4">
    <source>
        <dbReference type="ARBA" id="ARBA00022530"/>
    </source>
</evidence>
<dbReference type="Pfam" id="PF00052">
    <property type="entry name" value="Laminin_B"/>
    <property type="match status" value="2"/>
</dbReference>
<dbReference type="InterPro" id="IPR009254">
    <property type="entry name" value="Laminin_aI"/>
</dbReference>
<evidence type="ECO:0000256" key="13">
    <source>
        <dbReference type="ARBA" id="ARBA00023292"/>
    </source>
</evidence>
<evidence type="ECO:0000313" key="35">
    <source>
        <dbReference type="Proteomes" id="UP000694392"/>
    </source>
</evidence>
<accession>A0A8D0GAY2</accession>
<dbReference type="FunFam" id="2.10.25.10:FF:000094">
    <property type="entry name" value="Laminin subunit alpha-2"/>
    <property type="match status" value="1"/>
</dbReference>
<feature type="disulfide bond" evidence="27">
    <location>
        <begin position="1007"/>
        <end position="1016"/>
    </location>
</feature>
<feature type="disulfide bond" evidence="27">
    <location>
        <begin position="1081"/>
        <end position="1093"/>
    </location>
</feature>
<dbReference type="GO" id="GO:0005606">
    <property type="term" value="C:laminin-1 complex"/>
    <property type="evidence" value="ECO:0007669"/>
    <property type="project" value="Ensembl"/>
</dbReference>
<feature type="disulfide bond" evidence="27">
    <location>
        <begin position="864"/>
        <end position="873"/>
    </location>
</feature>
<feature type="domain" description="Laminin EGF-like" evidence="31">
    <location>
        <begin position="1081"/>
        <end position="1140"/>
    </location>
</feature>
<dbReference type="Gene3D" id="2.10.25.10">
    <property type="entry name" value="Laminin"/>
    <property type="match status" value="14"/>
</dbReference>
<feature type="disulfide bond" evidence="27">
    <location>
        <begin position="942"/>
        <end position="954"/>
    </location>
</feature>
<keyword evidence="9" id="KW-0130">Cell adhesion</keyword>
<dbReference type="PROSITE" id="PS51115">
    <property type="entry name" value="LAMININ_IVA"/>
    <property type="match status" value="2"/>
</dbReference>
<evidence type="ECO:0000256" key="16">
    <source>
        <dbReference type="ARBA" id="ARBA00072594"/>
    </source>
</evidence>
<feature type="domain" description="Laminin G" evidence="30">
    <location>
        <begin position="2428"/>
        <end position="2610"/>
    </location>
</feature>
<dbReference type="GeneTree" id="ENSGT00940000157124"/>
<dbReference type="GO" id="GO:0043208">
    <property type="term" value="F:glycosphingolipid binding"/>
    <property type="evidence" value="ECO:0007669"/>
    <property type="project" value="Ensembl"/>
</dbReference>
<dbReference type="Pfam" id="PF00054">
    <property type="entry name" value="Laminin_G_1"/>
    <property type="match status" value="4"/>
</dbReference>
<protein>
    <recommendedName>
        <fullName evidence="16">Laminin subunit alpha-1</fullName>
    </recommendedName>
    <alternativeName>
        <fullName evidence="24">Laminin A chain</fullName>
    </alternativeName>
    <alternativeName>
        <fullName evidence="21">Laminin M chain</fullName>
    </alternativeName>
    <alternativeName>
        <fullName evidence="17">Laminin subunit alpha-2</fullName>
    </alternativeName>
    <alternativeName>
        <fullName evidence="20">Laminin-1 subunit alpha</fullName>
    </alternativeName>
    <alternativeName>
        <fullName evidence="23">Laminin-12 subunit alpha</fullName>
    </alternativeName>
    <alternativeName>
        <fullName evidence="25">Laminin-2 subunit alpha</fullName>
    </alternativeName>
    <alternativeName>
        <fullName evidence="22">Laminin-3 subunit alpha</fullName>
    </alternativeName>
    <alternativeName>
        <fullName evidence="26">Laminin-4 subunit alpha</fullName>
    </alternativeName>
    <alternativeName>
        <fullName evidence="19">Merosin heavy chain</fullName>
    </alternativeName>
    <alternativeName>
        <fullName evidence="18">S-laminin subunit alpha</fullName>
    </alternativeName>
</protein>
<dbReference type="InterPro" id="IPR050440">
    <property type="entry name" value="Laminin/Netrin_ECM"/>
</dbReference>
<keyword evidence="35" id="KW-1185">Reference proteome</keyword>
<feature type="disulfide bond" evidence="27">
    <location>
        <begin position="1521"/>
        <end position="1530"/>
    </location>
</feature>
<dbReference type="Pfam" id="PF24973">
    <property type="entry name" value="EGF_LMN_ATRN"/>
    <property type="match status" value="3"/>
</dbReference>
<evidence type="ECO:0000313" key="34">
    <source>
        <dbReference type="Ensembl" id="ENSSPUP00000003972.1"/>
    </source>
</evidence>
<dbReference type="SUPFAM" id="SSF49785">
    <property type="entry name" value="Galactose-binding domain-like"/>
    <property type="match status" value="1"/>
</dbReference>
<evidence type="ECO:0000256" key="14">
    <source>
        <dbReference type="ARBA" id="ARBA00064740"/>
    </source>
</evidence>
<comment type="function">
    <text evidence="1">Binding to cells via a high affinity receptor, laminin is thought to mediate the attachment, migration and organization of cells into tissues during embryonic development by interacting with other extracellular matrix components.</text>
</comment>
<feature type="domain" description="Laminin G" evidence="30">
    <location>
        <begin position="2628"/>
        <end position="2800"/>
    </location>
</feature>
<evidence type="ECO:0000259" key="32">
    <source>
        <dbReference type="PROSITE" id="PS51115"/>
    </source>
</evidence>
<evidence type="ECO:0000259" key="31">
    <source>
        <dbReference type="PROSITE" id="PS50027"/>
    </source>
</evidence>
<dbReference type="FunFam" id="2.10.25.10:FF:000074">
    <property type="entry name" value="Laminin subunit alpha"/>
    <property type="match status" value="1"/>
</dbReference>
<dbReference type="OMA" id="GMPEDCQ"/>
<feature type="disulfide bond" evidence="27">
    <location>
        <begin position="420"/>
        <end position="429"/>
    </location>
</feature>
<dbReference type="GO" id="GO:0061304">
    <property type="term" value="P:retinal blood vessel morphogenesis"/>
    <property type="evidence" value="ECO:0007669"/>
    <property type="project" value="Ensembl"/>
</dbReference>
<keyword evidence="3" id="KW-0964">Secreted</keyword>
<feature type="domain" description="Laminin EGF-like" evidence="31">
    <location>
        <begin position="393"/>
        <end position="444"/>
    </location>
</feature>
<feature type="disulfide bond" evidence="27">
    <location>
        <begin position="393"/>
        <end position="405"/>
    </location>
</feature>
<evidence type="ECO:0000256" key="10">
    <source>
        <dbReference type="ARBA" id="ARBA00023054"/>
    </source>
</evidence>
<dbReference type="GO" id="GO:0005615">
    <property type="term" value="C:extracellular space"/>
    <property type="evidence" value="ECO:0007669"/>
    <property type="project" value="Ensembl"/>
</dbReference>
<evidence type="ECO:0000256" key="18">
    <source>
        <dbReference type="ARBA" id="ARBA00075127"/>
    </source>
</evidence>
<dbReference type="PANTHER" id="PTHR10574">
    <property type="entry name" value="NETRIN/LAMININ-RELATED"/>
    <property type="match status" value="1"/>
</dbReference>
<feature type="domain" description="Laminin EGF-like" evidence="31">
    <location>
        <begin position="989"/>
        <end position="1034"/>
    </location>
</feature>
<dbReference type="GO" id="GO:0007166">
    <property type="term" value="P:cell surface receptor signaling pathway"/>
    <property type="evidence" value="ECO:0007669"/>
    <property type="project" value="Ensembl"/>
</dbReference>
<name>A0A8D0GAY2_SPHPU</name>
<dbReference type="FunFam" id="2.170.300.10:FF:000026">
    <property type="entry name" value="laminin subunit alpha-2 isoform X2"/>
    <property type="match status" value="1"/>
</dbReference>
<dbReference type="FunFam" id="2.60.120.200:FF:000119">
    <property type="entry name" value="Laminin subunit alpha 1"/>
    <property type="match status" value="1"/>
</dbReference>
<dbReference type="PANTHER" id="PTHR10574:SF409">
    <property type="entry name" value="LAMININ SUBUNIT ALPHA-1"/>
    <property type="match status" value="1"/>
</dbReference>
<feature type="disulfide bond" evidence="27">
    <location>
        <begin position="751"/>
        <end position="760"/>
    </location>
</feature>
<evidence type="ECO:0000256" key="1">
    <source>
        <dbReference type="ARBA" id="ARBA00002418"/>
    </source>
</evidence>
<dbReference type="FunFam" id="2.60.120.200:FF:000127">
    <property type="entry name" value="Laminin subunit alpha 1"/>
    <property type="match status" value="1"/>
</dbReference>
<keyword evidence="13 27" id="KW-0424">Laminin EGF-like domain</keyword>
<dbReference type="CDD" id="cd00110">
    <property type="entry name" value="LamG"/>
    <property type="match status" value="5"/>
</dbReference>
<dbReference type="GO" id="GO:0005911">
    <property type="term" value="C:cell-cell junction"/>
    <property type="evidence" value="ECO:0007669"/>
    <property type="project" value="Ensembl"/>
</dbReference>
<feature type="domain" description="Laminin EGF-like" evidence="31">
    <location>
        <begin position="445"/>
        <end position="493"/>
    </location>
</feature>
<dbReference type="FunFam" id="2.10.25.10:FF:000189">
    <property type="entry name" value="Laminin subunit alpha 2"/>
    <property type="match status" value="1"/>
</dbReference>
<evidence type="ECO:0000256" key="29">
    <source>
        <dbReference type="SAM" id="SignalP"/>
    </source>
</evidence>
<evidence type="ECO:0000256" key="19">
    <source>
        <dbReference type="ARBA" id="ARBA00076878"/>
    </source>
</evidence>
<feature type="disulfide bond" evidence="27">
    <location>
        <begin position="1056"/>
        <end position="1065"/>
    </location>
</feature>
<dbReference type="CDD" id="cd00055">
    <property type="entry name" value="EGF_Lam"/>
    <property type="match status" value="15"/>
</dbReference>
<feature type="disulfide bond" evidence="27">
    <location>
        <begin position="1111"/>
        <end position="1120"/>
    </location>
</feature>
<dbReference type="GO" id="GO:0007411">
    <property type="term" value="P:axon guidance"/>
    <property type="evidence" value="ECO:0007669"/>
    <property type="project" value="TreeGrafter"/>
</dbReference>
<dbReference type="SUPFAM" id="SSF49899">
    <property type="entry name" value="Concanavalin A-like lectins/glucanases"/>
    <property type="match status" value="5"/>
</dbReference>
<dbReference type="FunFam" id="2.60.120.200:FF:000116">
    <property type="entry name" value="Laminin subunit alpha 1"/>
    <property type="match status" value="1"/>
</dbReference>
<evidence type="ECO:0000256" key="28">
    <source>
        <dbReference type="SAM" id="Coils"/>
    </source>
</evidence>
<dbReference type="GO" id="GO:0045198">
    <property type="term" value="P:establishment of epithelial cell apical/basal polarity"/>
    <property type="evidence" value="ECO:0007669"/>
    <property type="project" value="Ensembl"/>
</dbReference>
<feature type="coiled-coil region" evidence="28">
    <location>
        <begin position="1681"/>
        <end position="1733"/>
    </location>
</feature>
<evidence type="ECO:0000256" key="7">
    <source>
        <dbReference type="ARBA" id="ARBA00022737"/>
    </source>
</evidence>
<feature type="coiled-coil region" evidence="28">
    <location>
        <begin position="2001"/>
        <end position="2056"/>
    </location>
</feature>
<dbReference type="GO" id="GO:0030155">
    <property type="term" value="P:regulation of cell adhesion"/>
    <property type="evidence" value="ECO:0007669"/>
    <property type="project" value="InterPro"/>
</dbReference>
<dbReference type="GO" id="GO:0045995">
    <property type="term" value="P:regulation of embryonic development"/>
    <property type="evidence" value="ECO:0007669"/>
    <property type="project" value="InterPro"/>
</dbReference>
<evidence type="ECO:0000256" key="17">
    <source>
        <dbReference type="ARBA" id="ARBA00072595"/>
    </source>
</evidence>
<dbReference type="InterPro" id="IPR000742">
    <property type="entry name" value="EGF"/>
</dbReference>
<dbReference type="GO" id="GO:0005102">
    <property type="term" value="F:signaling receptor binding"/>
    <property type="evidence" value="ECO:0007669"/>
    <property type="project" value="InterPro"/>
</dbReference>
<feature type="domain" description="Laminin G" evidence="30">
    <location>
        <begin position="2061"/>
        <end position="2241"/>
    </location>
</feature>
<dbReference type="FunFam" id="2.10.25.10:FF:000512">
    <property type="entry name" value="Laminin subunit alpha 1"/>
    <property type="match status" value="1"/>
</dbReference>
<dbReference type="PROSITE" id="PS01248">
    <property type="entry name" value="EGF_LAM_1"/>
    <property type="match status" value="5"/>
</dbReference>
<feature type="chain" id="PRO_5034799402" description="Laminin subunit alpha-1" evidence="29">
    <location>
        <begin position="25"/>
        <end position="2990"/>
    </location>
</feature>
<dbReference type="SMART" id="SM00282">
    <property type="entry name" value="LamG"/>
    <property type="match status" value="5"/>
</dbReference>
<evidence type="ECO:0000256" key="27">
    <source>
        <dbReference type="PROSITE-ProRule" id="PRU00460"/>
    </source>
</evidence>
<feature type="disulfide bond" evidence="27">
    <location>
        <begin position="1413"/>
        <end position="1422"/>
    </location>
</feature>
<reference evidence="34" key="2">
    <citation type="submission" date="2025-09" db="UniProtKB">
        <authorList>
            <consortium name="Ensembl"/>
        </authorList>
    </citation>
    <scope>IDENTIFICATION</scope>
</reference>
<feature type="disulfide bond" evidence="27">
    <location>
        <begin position="1500"/>
        <end position="1512"/>
    </location>
</feature>
<feature type="domain" description="Laminin EGF-like" evidence="31">
    <location>
        <begin position="1500"/>
        <end position="1546"/>
    </location>
</feature>
<keyword evidence="8" id="KW-0084">Basement membrane</keyword>
<feature type="disulfide bond" evidence="27">
    <location>
        <begin position="464"/>
        <end position="473"/>
    </location>
</feature>
<keyword evidence="10 28" id="KW-0175">Coiled coil</keyword>
<dbReference type="Ensembl" id="ENSSPUT00000004223.1">
    <property type="protein sequence ID" value="ENSSPUP00000003972.1"/>
    <property type="gene ID" value="ENSSPUG00000002950.1"/>
</dbReference>
<gene>
    <name evidence="34" type="primary">LAMA1</name>
</gene>
<evidence type="ECO:0000256" key="9">
    <source>
        <dbReference type="ARBA" id="ARBA00022889"/>
    </source>
</evidence>
<dbReference type="InterPro" id="IPR008979">
    <property type="entry name" value="Galactose-bd-like_sf"/>
</dbReference>
<dbReference type="InterPro" id="IPR010307">
    <property type="entry name" value="Laminin_dom_II"/>
</dbReference>
<feature type="disulfide bond" evidence="27">
    <location>
        <begin position="1037"/>
        <end position="1054"/>
    </location>
</feature>
<dbReference type="GO" id="GO:0060445">
    <property type="term" value="P:branching involved in salivary gland morphogenesis"/>
    <property type="evidence" value="ECO:0007669"/>
    <property type="project" value="Ensembl"/>
</dbReference>
<evidence type="ECO:0000256" key="3">
    <source>
        <dbReference type="ARBA" id="ARBA00022525"/>
    </source>
</evidence>
<organism evidence="34 35">
    <name type="scientific">Sphenodon punctatus</name>
    <name type="common">Tuatara</name>
    <name type="synonym">Hatteria punctata</name>
    <dbReference type="NCBI Taxonomy" id="8508"/>
    <lineage>
        <taxon>Eukaryota</taxon>
        <taxon>Metazoa</taxon>
        <taxon>Chordata</taxon>
        <taxon>Craniata</taxon>
        <taxon>Vertebrata</taxon>
        <taxon>Euteleostomi</taxon>
        <taxon>Lepidosauria</taxon>
        <taxon>Sphenodontia</taxon>
        <taxon>Sphenodontidae</taxon>
        <taxon>Sphenodon</taxon>
    </lineage>
</organism>
<dbReference type="PROSITE" id="PS51117">
    <property type="entry name" value="LAMININ_NTER"/>
    <property type="match status" value="1"/>
</dbReference>
<dbReference type="GO" id="GO:0002011">
    <property type="term" value="P:morphogenesis of an epithelial sheet"/>
    <property type="evidence" value="ECO:0007669"/>
    <property type="project" value="Ensembl"/>
</dbReference>
<dbReference type="SMART" id="SM00136">
    <property type="entry name" value="LamNT"/>
    <property type="match status" value="1"/>
</dbReference>
<dbReference type="FunFam" id="2.10.25.10:FF:000188">
    <property type="entry name" value="Laminin subunit gamma 2"/>
    <property type="match status" value="1"/>
</dbReference>
<dbReference type="Gene3D" id="2.60.120.260">
    <property type="entry name" value="Galactose-binding domain-like"/>
    <property type="match status" value="1"/>
</dbReference>
<dbReference type="FunFam" id="2.10.25.10:FF:000082">
    <property type="entry name" value="Laminin subunit alpha 1"/>
    <property type="match status" value="1"/>
</dbReference>
<dbReference type="Gene3D" id="2.170.300.10">
    <property type="entry name" value="Tie2 ligand-binding domain superfamily"/>
    <property type="match status" value="1"/>
</dbReference>
<dbReference type="Proteomes" id="UP000694392">
    <property type="component" value="Unplaced"/>
</dbReference>
<dbReference type="FunFam" id="2.10.25.10:FF:000315">
    <property type="entry name" value="Laminin subunit alpha 2"/>
    <property type="match status" value="1"/>
</dbReference>
<feature type="signal peptide" evidence="29">
    <location>
        <begin position="1"/>
        <end position="24"/>
    </location>
</feature>
<dbReference type="FunFam" id="2.170.300.10:FF:000008">
    <property type="entry name" value="Laminin subunit alpha 2"/>
    <property type="match status" value="1"/>
</dbReference>
<feature type="domain" description="Laminin G" evidence="30">
    <location>
        <begin position="2805"/>
        <end position="2985"/>
    </location>
</feature>
<dbReference type="InterPro" id="IPR002049">
    <property type="entry name" value="LE_dom"/>
</dbReference>
<evidence type="ECO:0000256" key="25">
    <source>
        <dbReference type="ARBA" id="ARBA00082217"/>
    </source>
</evidence>
<feature type="disulfide bond" evidence="27">
    <location>
        <begin position="1035"/>
        <end position="1047"/>
    </location>
</feature>
<keyword evidence="5" id="KW-0597">Phosphoprotein</keyword>
<dbReference type="InterPro" id="IPR000034">
    <property type="entry name" value="Laminin_IV"/>
</dbReference>
<dbReference type="FunFam" id="2.10.25.10:FF:000069">
    <property type="entry name" value="Laminin subunit alpha 1"/>
    <property type="match status" value="1"/>
</dbReference>
<evidence type="ECO:0000256" key="22">
    <source>
        <dbReference type="ARBA" id="ARBA00079116"/>
    </source>
</evidence>
<evidence type="ECO:0000256" key="24">
    <source>
        <dbReference type="ARBA" id="ARBA00082020"/>
    </source>
</evidence>
<feature type="domain" description="Laminin IV type A" evidence="32">
    <location>
        <begin position="1151"/>
        <end position="1352"/>
    </location>
</feature>
<feature type="disulfide bond" evidence="27">
    <location>
        <begin position="962"/>
        <end position="971"/>
    </location>
</feature>
<dbReference type="SMART" id="SM00181">
    <property type="entry name" value="EGF"/>
    <property type="match status" value="10"/>
</dbReference>
<feature type="domain" description="Laminin N-terminal" evidence="33">
    <location>
        <begin position="14"/>
        <end position="265"/>
    </location>
</feature>
<evidence type="ECO:0000259" key="33">
    <source>
        <dbReference type="PROSITE" id="PS51117"/>
    </source>
</evidence>
<dbReference type="PRINTS" id="PR00011">
    <property type="entry name" value="EGFLAMININ"/>
</dbReference>
<reference evidence="34" key="1">
    <citation type="submission" date="2025-08" db="UniProtKB">
        <authorList>
            <consortium name="Ensembl"/>
        </authorList>
    </citation>
    <scope>IDENTIFICATION</scope>
</reference>
<evidence type="ECO:0000256" key="11">
    <source>
        <dbReference type="ARBA" id="ARBA00023157"/>
    </source>
</evidence>
<evidence type="ECO:0000256" key="20">
    <source>
        <dbReference type="ARBA" id="ARBA00078827"/>
    </source>
</evidence>
<dbReference type="SMART" id="SM00281">
    <property type="entry name" value="LamB"/>
    <property type="match status" value="2"/>
</dbReference>
<dbReference type="GO" id="GO:0007155">
    <property type="term" value="P:cell adhesion"/>
    <property type="evidence" value="ECO:0007669"/>
    <property type="project" value="UniProtKB-KW"/>
</dbReference>